<dbReference type="STRING" id="498761.HM1_0264"/>
<reference evidence="1 2" key="1">
    <citation type="journal article" date="2008" name="J. Bacteriol.">
        <title>The genome of Heliobacterium modesticaldum, a phototrophic representative of the Firmicutes containing the simplest photosynthetic apparatus.</title>
        <authorList>
            <person name="Sattley W.M."/>
            <person name="Madigan M.T."/>
            <person name="Swingley W.D."/>
            <person name="Cheung P.C."/>
            <person name="Clocksin K.M."/>
            <person name="Conrad A.L."/>
            <person name="Dejesa L.C."/>
            <person name="Honchak B.M."/>
            <person name="Jung D.O."/>
            <person name="Karbach L.E."/>
            <person name="Kurdoglu A."/>
            <person name="Lahiri S."/>
            <person name="Mastrian S.D."/>
            <person name="Page L.E."/>
            <person name="Taylor H.L."/>
            <person name="Wang Z.T."/>
            <person name="Raymond J."/>
            <person name="Chen M."/>
            <person name="Blankenship R.E."/>
            <person name="Touchman J.W."/>
        </authorList>
    </citation>
    <scope>NUCLEOTIDE SEQUENCE [LARGE SCALE GENOMIC DNA]</scope>
    <source>
        <strain evidence="2">ATCC 51547 / Ice1</strain>
    </source>
</reference>
<dbReference type="Proteomes" id="UP000008550">
    <property type="component" value="Chromosome"/>
</dbReference>
<dbReference type="KEGG" id="hmo:HM1_0264"/>
<sequence>MLYLFFIIAALATMAATVTAMGNYTWSSVRTQARAEQLLYSAESGIEAALAAAEDWLKRRPDWESPPEAASLASHLAARLPGFSLGESKVRLTYRTVTGKPFSLDVIASAEGDGGRFAMLARLGMEKREAGLWQVSSVERSLLRSVSAR</sequence>
<evidence type="ECO:0000313" key="2">
    <source>
        <dbReference type="Proteomes" id="UP000008550"/>
    </source>
</evidence>
<accession>B0TEG4</accession>
<dbReference type="EMBL" id="CP000930">
    <property type="protein sequence ID" value="ABZ82883.1"/>
    <property type="molecule type" value="Genomic_DNA"/>
</dbReference>
<dbReference type="RefSeq" id="WP_012281669.1">
    <property type="nucleotide sequence ID" value="NC_010337.2"/>
</dbReference>
<dbReference type="OrthoDB" id="9850147at2"/>
<gene>
    <name evidence="1" type="ORF">HM1_0264</name>
</gene>
<name>B0TEG4_HELMI</name>
<evidence type="ECO:0000313" key="1">
    <source>
        <dbReference type="EMBL" id="ABZ82883.1"/>
    </source>
</evidence>
<organism evidence="1 2">
    <name type="scientific">Heliobacterium modesticaldum (strain ATCC 51547 / Ice1)</name>
    <dbReference type="NCBI Taxonomy" id="498761"/>
    <lineage>
        <taxon>Bacteria</taxon>
        <taxon>Bacillati</taxon>
        <taxon>Bacillota</taxon>
        <taxon>Clostridia</taxon>
        <taxon>Eubacteriales</taxon>
        <taxon>Heliobacteriaceae</taxon>
        <taxon>Heliomicrobium</taxon>
    </lineage>
</organism>
<dbReference type="AlphaFoldDB" id="B0TEG4"/>
<protein>
    <submittedName>
        <fullName evidence="1">Uncharacterized protein</fullName>
    </submittedName>
</protein>
<dbReference type="HOGENOM" id="CLU_1747125_0_0_9"/>
<proteinExistence type="predicted"/>
<keyword evidence="2" id="KW-1185">Reference proteome</keyword>